<feature type="transmembrane region" description="Helical" evidence="7">
    <location>
        <begin position="234"/>
        <end position="254"/>
    </location>
</feature>
<dbReference type="PROSITE" id="PS50850">
    <property type="entry name" value="MFS"/>
    <property type="match status" value="1"/>
</dbReference>
<evidence type="ECO:0000256" key="4">
    <source>
        <dbReference type="ARBA" id="ARBA00022989"/>
    </source>
</evidence>
<evidence type="ECO:0000256" key="5">
    <source>
        <dbReference type="ARBA" id="ARBA00023136"/>
    </source>
</evidence>
<feature type="compositionally biased region" description="Acidic residues" evidence="6">
    <location>
        <begin position="440"/>
        <end position="452"/>
    </location>
</feature>
<dbReference type="EMBL" id="KQ965731">
    <property type="protein sequence ID" value="KXS22543.1"/>
    <property type="molecule type" value="Genomic_DNA"/>
</dbReference>
<feature type="transmembrane region" description="Helical" evidence="7">
    <location>
        <begin position="372"/>
        <end position="393"/>
    </location>
</feature>
<proteinExistence type="inferred from homology"/>
<keyword evidence="10" id="KW-1185">Reference proteome</keyword>
<sequence>MMMPPEKQPEGPTAGLLVPKALYLTFSMMSGSAPVLLPLYLKDVLSLTLIQIKDTMLVTPICAFIGGTAWTTLSDRPGWFRPIFFFCLIGSTILNLAFGLDALKQTPVGSSERYWICLALLGGVAFTVSGIGPLMDAYVARYLGEGRQHLYGEQRVFATIGQASSTFITGVWVDNVWHGSLDGMWSLYATFGVMTIAVCLVAPWDFLSVKPVDTESREDVGAAKGKTKGLLDTLRSPVVALSLFLSFVFFTSRVLLQTVVNFFLTSDLNASKTLLGLLGPISVLLEVPLFFLSSRVISRVGTSMTLFIGIVTQLARALVYVAVSEAVANGGGFLADAKWILAADVLQGGSFALFWSALFGHVSERTPESVKGTMVGILNAVSFGVASVVGSYLGTDLYARYGASAVFYLSVACAAVSVPVWAVWNRSRKWVSRSPRPETPSDDEEEEEEESEQLIRAYGGESPQSVVVTLPNQDTRHRSGGSGSHGRRFD</sequence>
<evidence type="ECO:0000313" key="10">
    <source>
        <dbReference type="Proteomes" id="UP000070544"/>
    </source>
</evidence>
<feature type="transmembrane region" description="Helical" evidence="7">
    <location>
        <begin position="405"/>
        <end position="424"/>
    </location>
</feature>
<dbReference type="SUPFAM" id="SSF103473">
    <property type="entry name" value="MFS general substrate transporter"/>
    <property type="match status" value="1"/>
</dbReference>
<comment type="subcellular location">
    <subcellularLocation>
        <location evidence="1">Membrane</location>
        <topology evidence="1">Multi-pass membrane protein</topology>
    </subcellularLocation>
</comment>
<keyword evidence="3 7" id="KW-0812">Transmembrane</keyword>
<feature type="transmembrane region" description="Helical" evidence="7">
    <location>
        <begin position="79"/>
        <end position="103"/>
    </location>
</feature>
<feature type="region of interest" description="Disordered" evidence="6">
    <location>
        <begin position="432"/>
        <end position="490"/>
    </location>
</feature>
<dbReference type="InterPro" id="IPR024989">
    <property type="entry name" value="MFS_assoc_dom"/>
</dbReference>
<reference evidence="9 10" key="1">
    <citation type="journal article" date="2015" name="Genome Biol. Evol.">
        <title>Phylogenomic analyses indicate that early fungi evolved digesting cell walls of algal ancestors of land plants.</title>
        <authorList>
            <person name="Chang Y."/>
            <person name="Wang S."/>
            <person name="Sekimoto S."/>
            <person name="Aerts A.L."/>
            <person name="Choi C."/>
            <person name="Clum A."/>
            <person name="LaButti K.M."/>
            <person name="Lindquist E.A."/>
            <person name="Yee Ngan C."/>
            <person name="Ohm R.A."/>
            <person name="Salamov A.A."/>
            <person name="Grigoriev I.V."/>
            <person name="Spatafora J.W."/>
            <person name="Berbee M.L."/>
        </authorList>
    </citation>
    <scope>NUCLEOTIDE SEQUENCE [LARGE SCALE GENOMIC DNA]</scope>
    <source>
        <strain evidence="9 10">JEL478</strain>
    </source>
</reference>
<dbReference type="Gene3D" id="1.20.1250.20">
    <property type="entry name" value="MFS general substrate transporter like domains"/>
    <property type="match status" value="2"/>
</dbReference>
<keyword evidence="5 7" id="KW-0472">Membrane</keyword>
<feature type="transmembrane region" description="Helical" evidence="7">
    <location>
        <begin position="20"/>
        <end position="41"/>
    </location>
</feature>
<accession>A0A139B168</accession>
<gene>
    <name evidence="9" type="ORF">M427DRAFT_150790</name>
</gene>
<feature type="compositionally biased region" description="Polar residues" evidence="6">
    <location>
        <begin position="462"/>
        <end position="473"/>
    </location>
</feature>
<evidence type="ECO:0000256" key="3">
    <source>
        <dbReference type="ARBA" id="ARBA00022692"/>
    </source>
</evidence>
<evidence type="ECO:0000259" key="8">
    <source>
        <dbReference type="PROSITE" id="PS50850"/>
    </source>
</evidence>
<keyword evidence="4 7" id="KW-1133">Transmembrane helix</keyword>
<evidence type="ECO:0000313" key="9">
    <source>
        <dbReference type="EMBL" id="KXS22543.1"/>
    </source>
</evidence>
<dbReference type="InterPro" id="IPR036259">
    <property type="entry name" value="MFS_trans_sf"/>
</dbReference>
<dbReference type="Pfam" id="PF12832">
    <property type="entry name" value="MFS_1_like"/>
    <property type="match status" value="1"/>
</dbReference>
<dbReference type="InterPro" id="IPR020846">
    <property type="entry name" value="MFS_dom"/>
</dbReference>
<dbReference type="PANTHER" id="PTHR16172:SF41">
    <property type="entry name" value="MAJOR FACILITATOR SUPERFAMILY DOMAIN-CONTAINING PROTEIN 6-LIKE"/>
    <property type="match status" value="1"/>
</dbReference>
<feature type="transmembrane region" description="Helical" evidence="7">
    <location>
        <begin position="115"/>
        <end position="135"/>
    </location>
</feature>
<feature type="transmembrane region" description="Helical" evidence="7">
    <location>
        <begin position="185"/>
        <end position="207"/>
    </location>
</feature>
<evidence type="ECO:0000256" key="2">
    <source>
        <dbReference type="ARBA" id="ARBA00005241"/>
    </source>
</evidence>
<dbReference type="Proteomes" id="UP000070544">
    <property type="component" value="Unassembled WGS sequence"/>
</dbReference>
<feature type="transmembrane region" description="Helical" evidence="7">
    <location>
        <begin position="274"/>
        <end position="292"/>
    </location>
</feature>
<protein>
    <submittedName>
        <fullName evidence="9">MFS general substrate transporter</fullName>
    </submittedName>
</protein>
<organism evidence="9 10">
    <name type="scientific">Gonapodya prolifera (strain JEL478)</name>
    <name type="common">Monoblepharis prolifera</name>
    <dbReference type="NCBI Taxonomy" id="1344416"/>
    <lineage>
        <taxon>Eukaryota</taxon>
        <taxon>Fungi</taxon>
        <taxon>Fungi incertae sedis</taxon>
        <taxon>Chytridiomycota</taxon>
        <taxon>Chytridiomycota incertae sedis</taxon>
        <taxon>Monoblepharidomycetes</taxon>
        <taxon>Monoblepharidales</taxon>
        <taxon>Gonapodyaceae</taxon>
        <taxon>Gonapodya</taxon>
    </lineage>
</organism>
<name>A0A139B168_GONPJ</name>
<evidence type="ECO:0000256" key="1">
    <source>
        <dbReference type="ARBA" id="ARBA00004141"/>
    </source>
</evidence>
<feature type="transmembrane region" description="Helical" evidence="7">
    <location>
        <begin position="304"/>
        <end position="323"/>
    </location>
</feature>
<dbReference type="OrthoDB" id="515887at2759"/>
<dbReference type="GO" id="GO:0016020">
    <property type="term" value="C:membrane"/>
    <property type="evidence" value="ECO:0007669"/>
    <property type="project" value="UniProtKB-SubCell"/>
</dbReference>
<comment type="similarity">
    <text evidence="2">Belongs to the major facilitator superfamily. MFSD6 family.</text>
</comment>
<feature type="domain" description="Major facilitator superfamily (MFS) profile" evidence="8">
    <location>
        <begin position="238"/>
        <end position="490"/>
    </location>
</feature>
<dbReference type="InterPro" id="IPR051717">
    <property type="entry name" value="MFS_MFSD6"/>
</dbReference>
<evidence type="ECO:0000256" key="7">
    <source>
        <dbReference type="SAM" id="Phobius"/>
    </source>
</evidence>
<dbReference type="PANTHER" id="PTHR16172">
    <property type="entry name" value="MAJOR FACILITATOR SUPERFAMILY DOMAIN-CONTAINING PROTEIN 6-LIKE"/>
    <property type="match status" value="1"/>
</dbReference>
<dbReference type="AlphaFoldDB" id="A0A139B168"/>
<evidence type="ECO:0000256" key="6">
    <source>
        <dbReference type="SAM" id="MobiDB-lite"/>
    </source>
</evidence>
<feature type="transmembrane region" description="Helical" evidence="7">
    <location>
        <begin position="339"/>
        <end position="360"/>
    </location>
</feature>
<feature type="transmembrane region" description="Helical" evidence="7">
    <location>
        <begin position="53"/>
        <end position="73"/>
    </location>
</feature>
<dbReference type="GO" id="GO:0022857">
    <property type="term" value="F:transmembrane transporter activity"/>
    <property type="evidence" value="ECO:0007669"/>
    <property type="project" value="InterPro"/>
</dbReference>